<keyword evidence="13" id="KW-1015">Disulfide bond</keyword>
<feature type="signal peptide" evidence="14">
    <location>
        <begin position="1"/>
        <end position="29"/>
    </location>
</feature>
<dbReference type="PROSITE" id="PS50873">
    <property type="entry name" value="PEROXIDASE_4"/>
    <property type="match status" value="2"/>
</dbReference>
<evidence type="ECO:0000256" key="14">
    <source>
        <dbReference type="SAM" id="SignalP"/>
    </source>
</evidence>
<dbReference type="PRINTS" id="PR00458">
    <property type="entry name" value="PEROXIDASE"/>
</dbReference>
<evidence type="ECO:0000256" key="6">
    <source>
        <dbReference type="ARBA" id="ARBA00022525"/>
    </source>
</evidence>
<dbReference type="CDD" id="cd00693">
    <property type="entry name" value="secretory_peroxidase"/>
    <property type="match status" value="2"/>
</dbReference>
<keyword evidence="12" id="KW-0408">Iron</keyword>
<evidence type="ECO:0000256" key="10">
    <source>
        <dbReference type="ARBA" id="ARBA00022837"/>
    </source>
</evidence>
<dbReference type="PANTHER" id="PTHR31517:SF59">
    <property type="entry name" value="PEROXIDASE"/>
    <property type="match status" value="1"/>
</dbReference>
<dbReference type="Gene3D" id="1.10.520.10">
    <property type="match status" value="2"/>
</dbReference>
<evidence type="ECO:0000256" key="12">
    <source>
        <dbReference type="ARBA" id="ARBA00023004"/>
    </source>
</evidence>
<dbReference type="PANTHER" id="PTHR31517">
    <property type="match status" value="1"/>
</dbReference>
<dbReference type="EMBL" id="OZ020108">
    <property type="protein sequence ID" value="CAK9260853.1"/>
    <property type="molecule type" value="Genomic_DNA"/>
</dbReference>
<evidence type="ECO:0000313" key="17">
    <source>
        <dbReference type="Proteomes" id="UP001497444"/>
    </source>
</evidence>
<evidence type="ECO:0000256" key="2">
    <source>
        <dbReference type="ARBA" id="ARBA00001913"/>
    </source>
</evidence>
<comment type="catalytic activity">
    <reaction evidence="1">
        <text>2 a phenolic donor + H2O2 = 2 a phenolic radical donor + 2 H2O</text>
        <dbReference type="Rhea" id="RHEA:56136"/>
        <dbReference type="ChEBI" id="CHEBI:15377"/>
        <dbReference type="ChEBI" id="CHEBI:16240"/>
        <dbReference type="ChEBI" id="CHEBI:139520"/>
        <dbReference type="ChEBI" id="CHEBI:139521"/>
        <dbReference type="EC" id="1.11.1.7"/>
    </reaction>
</comment>
<dbReference type="InterPro" id="IPR002016">
    <property type="entry name" value="Haem_peroxidase"/>
</dbReference>
<evidence type="ECO:0000256" key="5">
    <source>
        <dbReference type="ARBA" id="ARBA00006873"/>
    </source>
</evidence>
<keyword evidence="14" id="KW-0732">Signal</keyword>
<dbReference type="PRINTS" id="PR00461">
    <property type="entry name" value="PLPEROXIDASE"/>
</dbReference>
<gene>
    <name evidence="16" type="ORF">CSSPJE1EN1_LOCUS6331</name>
</gene>
<feature type="domain" description="Plant heme peroxidase family profile" evidence="15">
    <location>
        <begin position="320"/>
        <end position="619"/>
    </location>
</feature>
<evidence type="ECO:0000256" key="8">
    <source>
        <dbReference type="ARBA" id="ARBA00022617"/>
    </source>
</evidence>
<evidence type="ECO:0000313" key="16">
    <source>
        <dbReference type="EMBL" id="CAK9260853.1"/>
    </source>
</evidence>
<dbReference type="PROSITE" id="PS00435">
    <property type="entry name" value="PEROXIDASE_1"/>
    <property type="match status" value="1"/>
</dbReference>
<evidence type="ECO:0000256" key="4">
    <source>
        <dbReference type="ARBA" id="ARBA00002322"/>
    </source>
</evidence>
<feature type="domain" description="Plant heme peroxidase family profile" evidence="15">
    <location>
        <begin position="34"/>
        <end position="324"/>
    </location>
</feature>
<dbReference type="InterPro" id="IPR019794">
    <property type="entry name" value="Peroxidases_AS"/>
</dbReference>
<keyword evidence="8" id="KW-0349">Heme</keyword>
<dbReference type="SUPFAM" id="SSF48113">
    <property type="entry name" value="Heme-dependent peroxidases"/>
    <property type="match status" value="2"/>
</dbReference>
<evidence type="ECO:0000256" key="13">
    <source>
        <dbReference type="ARBA" id="ARBA00023157"/>
    </source>
</evidence>
<keyword evidence="7" id="KW-0575">Peroxidase</keyword>
<dbReference type="InterPro" id="IPR019793">
    <property type="entry name" value="Peroxidases_heam-ligand_BS"/>
</dbReference>
<evidence type="ECO:0000259" key="15">
    <source>
        <dbReference type="PROSITE" id="PS50873"/>
    </source>
</evidence>
<dbReference type="Pfam" id="PF00141">
    <property type="entry name" value="peroxidase"/>
    <property type="match status" value="2"/>
</dbReference>
<keyword evidence="10" id="KW-0106">Calcium</keyword>
<organism evidence="16 17">
    <name type="scientific">Sphagnum jensenii</name>
    <dbReference type="NCBI Taxonomy" id="128206"/>
    <lineage>
        <taxon>Eukaryota</taxon>
        <taxon>Viridiplantae</taxon>
        <taxon>Streptophyta</taxon>
        <taxon>Embryophyta</taxon>
        <taxon>Bryophyta</taxon>
        <taxon>Sphagnophytina</taxon>
        <taxon>Sphagnopsida</taxon>
        <taxon>Sphagnales</taxon>
        <taxon>Sphagnaceae</taxon>
        <taxon>Sphagnum</taxon>
    </lineage>
</organism>
<protein>
    <recommendedName>
        <fullName evidence="15">Plant heme peroxidase family profile domain-containing protein</fullName>
    </recommendedName>
</protein>
<comment type="cofactor">
    <cofactor evidence="2">
        <name>Ca(2+)</name>
        <dbReference type="ChEBI" id="CHEBI:29108"/>
    </cofactor>
</comment>
<dbReference type="Gene3D" id="1.10.420.10">
    <property type="entry name" value="Peroxidase, domain 2"/>
    <property type="match status" value="2"/>
</dbReference>
<keyword evidence="6" id="KW-0964">Secreted</keyword>
<dbReference type="PROSITE" id="PS00436">
    <property type="entry name" value="PEROXIDASE_2"/>
    <property type="match status" value="1"/>
</dbReference>
<evidence type="ECO:0000256" key="3">
    <source>
        <dbReference type="ARBA" id="ARBA00001970"/>
    </source>
</evidence>
<keyword evidence="17" id="KW-1185">Reference proteome</keyword>
<accession>A0ABP0W257</accession>
<proteinExistence type="inferred from homology"/>
<keyword evidence="11" id="KW-0560">Oxidoreductase</keyword>
<comment type="cofactor">
    <cofactor evidence="3">
        <name>heme b</name>
        <dbReference type="ChEBI" id="CHEBI:60344"/>
    </cofactor>
</comment>
<dbReference type="Proteomes" id="UP001497444">
    <property type="component" value="Chromosome 13"/>
</dbReference>
<dbReference type="InterPro" id="IPR010255">
    <property type="entry name" value="Haem_peroxidase_sf"/>
</dbReference>
<evidence type="ECO:0000256" key="11">
    <source>
        <dbReference type="ARBA" id="ARBA00023002"/>
    </source>
</evidence>
<reference evidence="16" key="1">
    <citation type="submission" date="2024-02" db="EMBL/GenBank/DDBJ databases">
        <authorList>
            <consortium name="ELIXIR-Norway"/>
            <consortium name="Elixir Norway"/>
        </authorList>
    </citation>
    <scope>NUCLEOTIDE SEQUENCE</scope>
</reference>
<comment type="similarity">
    <text evidence="5">Belongs to the peroxidase family. Ascorbate peroxidase subfamily.</text>
</comment>
<dbReference type="InterPro" id="IPR033905">
    <property type="entry name" value="Secretory_peroxidase"/>
</dbReference>
<evidence type="ECO:0000256" key="9">
    <source>
        <dbReference type="ARBA" id="ARBA00022723"/>
    </source>
</evidence>
<sequence>MGRSGRFYYCGVLIALVLLIVALQCQIYAQQPGGVSVGYYQSNGLCNADVEGIVSSTVSQAMQADPTIPAGLLRLLFHDCWVEGCDGSILLDPTATNPTPEKTATPNLTVRGYEVIDQAKAALEQVCPNTVSCADIVALAGRDAAVLTGLNNQGLELDMPTGRFDGLVSSAAEATALIVSSQSNAQQLTQQFEQRGFTQDEMITLSGAHTIGRAHCNEVIGRLYNFPGSANGIDPTLDPTYAAQLQTLCPPNPSPDAAVDLDPITPFIMDNNYYRNGVTNRAVLASDTAIFEDFQTQFASNLNSNDEQLWEQKFGDALVHLSTLNLKTASNGQIQSIIQGMVQTRFNQDNSIAPALLRLFFHDCFAGCDASILIDSTPSNEAEMSAVPNQGLRGFDLIDEIKAAVENACPGVVSCADILALATMDATSLAGGPQWAVPTGRRDSTVSLAATANSLPSETMTVAQASQSFASIGLSPQDLVILLGAHTVGATHCNFMADRLYNFQNTGAPDPTMDPGLVQGLKNVCVPPGVNGPDTGIFLDQGTGTIFDNVYFQQLLLNRGVMQIDQELSNDPTTSPFVQSYSGAGSFFADFATSMVKLGNNNVLTGSQGEIRLTCSAING</sequence>
<keyword evidence="9" id="KW-0479">Metal-binding</keyword>
<feature type="chain" id="PRO_5045038856" description="Plant heme peroxidase family profile domain-containing protein" evidence="14">
    <location>
        <begin position="30"/>
        <end position="620"/>
    </location>
</feature>
<evidence type="ECO:0000256" key="7">
    <source>
        <dbReference type="ARBA" id="ARBA00022559"/>
    </source>
</evidence>
<dbReference type="InterPro" id="IPR000823">
    <property type="entry name" value="Peroxidase_pln"/>
</dbReference>
<evidence type="ECO:0000256" key="1">
    <source>
        <dbReference type="ARBA" id="ARBA00000189"/>
    </source>
</evidence>
<name>A0ABP0W257_9BRYO</name>
<comment type="function">
    <text evidence="4">Removal of H(2)O(2), oxidation of toxic reductants, biosynthesis and degradation of lignin, suberization, auxin catabolism, response to environmental stresses such as wounding, pathogen attack and oxidative stress. These functions might be dependent on each isozyme/isoform in each plant tissue.</text>
</comment>